<reference evidence="1" key="1">
    <citation type="submission" date="2020-04" db="EMBL/GenBank/DDBJ databases">
        <authorList>
            <person name="Chiriac C."/>
            <person name="Salcher M."/>
            <person name="Ghai R."/>
            <person name="Kavagutti S V."/>
        </authorList>
    </citation>
    <scope>NUCLEOTIDE SEQUENCE</scope>
</reference>
<sequence>MRIFIALILFFANGLSVAQQPLNSHKSPYGSSWECNRGFRQVGNECQRVVIPANAGLDILGHDWECNRGFRRVGEVCQTVAIPKNAGLDILGHDWECLRGFQRIGSECQKLVLPANATLDVLGHDWVCVKDFKRVGSSCVALTTSEKNAVAEQNRAVQLEINRRRTQGVTGQSCEYEYKSGSNVCVTVRDSSLRCSESYSGGWFERCQAEVTFSADTDYRGGGYLDGQVSCEVSLKGSSNQGYGANKSQDEQKSITLYAFGSIRESMEFSFSFSEYDAVTNVQVRDSSCRISGVFLY</sequence>
<name>A0A6J5KLB4_9CAUD</name>
<proteinExistence type="predicted"/>
<dbReference type="EMBL" id="LR796161">
    <property type="protein sequence ID" value="CAB4122541.1"/>
    <property type="molecule type" value="Genomic_DNA"/>
</dbReference>
<dbReference type="Gene3D" id="2.10.25.10">
    <property type="entry name" value="Laminin"/>
    <property type="match status" value="4"/>
</dbReference>
<protein>
    <submittedName>
        <fullName evidence="1">Uncharacterized protein</fullName>
    </submittedName>
</protein>
<evidence type="ECO:0000313" key="1">
    <source>
        <dbReference type="EMBL" id="CAB4122541.1"/>
    </source>
</evidence>
<organism evidence="1">
    <name type="scientific">uncultured Caudovirales phage</name>
    <dbReference type="NCBI Taxonomy" id="2100421"/>
    <lineage>
        <taxon>Viruses</taxon>
        <taxon>Duplodnaviria</taxon>
        <taxon>Heunggongvirae</taxon>
        <taxon>Uroviricota</taxon>
        <taxon>Caudoviricetes</taxon>
        <taxon>Peduoviridae</taxon>
        <taxon>Maltschvirus</taxon>
        <taxon>Maltschvirus maltsch</taxon>
    </lineage>
</organism>
<gene>
    <name evidence="1" type="ORF">UFOVP31_38</name>
</gene>
<accession>A0A6J5KLB4</accession>